<feature type="region of interest" description="Disordered" evidence="1">
    <location>
        <begin position="48"/>
        <end position="74"/>
    </location>
</feature>
<proteinExistence type="predicted"/>
<dbReference type="AlphaFoldDB" id="A0A3N4LCE0"/>
<organism evidence="2 3">
    <name type="scientific">Terfezia boudieri ATCC MYA-4762</name>
    <dbReference type="NCBI Taxonomy" id="1051890"/>
    <lineage>
        <taxon>Eukaryota</taxon>
        <taxon>Fungi</taxon>
        <taxon>Dikarya</taxon>
        <taxon>Ascomycota</taxon>
        <taxon>Pezizomycotina</taxon>
        <taxon>Pezizomycetes</taxon>
        <taxon>Pezizales</taxon>
        <taxon>Pezizaceae</taxon>
        <taxon>Terfezia</taxon>
    </lineage>
</organism>
<dbReference type="EMBL" id="ML121643">
    <property type="protein sequence ID" value="RPB18321.1"/>
    <property type="molecule type" value="Genomic_DNA"/>
</dbReference>
<name>A0A3N4LCE0_9PEZI</name>
<gene>
    <name evidence="2" type="ORF">L211DRAFT_843758</name>
</gene>
<dbReference type="InParanoid" id="A0A3N4LCE0"/>
<feature type="compositionally biased region" description="Polar residues" evidence="1">
    <location>
        <begin position="59"/>
        <end position="69"/>
    </location>
</feature>
<protein>
    <submittedName>
        <fullName evidence="2">Uncharacterized protein</fullName>
    </submittedName>
</protein>
<accession>A0A3N4LCE0</accession>
<reference evidence="2 3" key="1">
    <citation type="journal article" date="2018" name="Nat. Ecol. Evol.">
        <title>Pezizomycetes genomes reveal the molecular basis of ectomycorrhizal truffle lifestyle.</title>
        <authorList>
            <person name="Murat C."/>
            <person name="Payen T."/>
            <person name="Noel B."/>
            <person name="Kuo A."/>
            <person name="Morin E."/>
            <person name="Chen J."/>
            <person name="Kohler A."/>
            <person name="Krizsan K."/>
            <person name="Balestrini R."/>
            <person name="Da Silva C."/>
            <person name="Montanini B."/>
            <person name="Hainaut M."/>
            <person name="Levati E."/>
            <person name="Barry K.W."/>
            <person name="Belfiori B."/>
            <person name="Cichocki N."/>
            <person name="Clum A."/>
            <person name="Dockter R.B."/>
            <person name="Fauchery L."/>
            <person name="Guy J."/>
            <person name="Iotti M."/>
            <person name="Le Tacon F."/>
            <person name="Lindquist E.A."/>
            <person name="Lipzen A."/>
            <person name="Malagnac F."/>
            <person name="Mello A."/>
            <person name="Molinier V."/>
            <person name="Miyauchi S."/>
            <person name="Poulain J."/>
            <person name="Riccioni C."/>
            <person name="Rubini A."/>
            <person name="Sitrit Y."/>
            <person name="Splivallo R."/>
            <person name="Traeger S."/>
            <person name="Wang M."/>
            <person name="Zifcakova L."/>
            <person name="Wipf D."/>
            <person name="Zambonelli A."/>
            <person name="Paolocci F."/>
            <person name="Nowrousian M."/>
            <person name="Ottonello S."/>
            <person name="Baldrian P."/>
            <person name="Spatafora J.W."/>
            <person name="Henrissat B."/>
            <person name="Nagy L.G."/>
            <person name="Aury J.M."/>
            <person name="Wincker P."/>
            <person name="Grigoriev I.V."/>
            <person name="Bonfante P."/>
            <person name="Martin F.M."/>
        </authorList>
    </citation>
    <scope>NUCLEOTIDE SEQUENCE [LARGE SCALE GENOMIC DNA]</scope>
    <source>
        <strain evidence="2 3">ATCC MYA-4762</strain>
    </source>
</reference>
<sequence length="88" mass="9675">MSRNNYPRLLPAPAPAINDTAILVPDTTCTTHPLLADLLTKLSDRLQEGSHTTTKRNLSRYVNSSSTHTCPKHRLAVNSKLLPGNNWG</sequence>
<keyword evidence="3" id="KW-1185">Reference proteome</keyword>
<evidence type="ECO:0000256" key="1">
    <source>
        <dbReference type="SAM" id="MobiDB-lite"/>
    </source>
</evidence>
<evidence type="ECO:0000313" key="2">
    <source>
        <dbReference type="EMBL" id="RPB18321.1"/>
    </source>
</evidence>
<evidence type="ECO:0000313" key="3">
    <source>
        <dbReference type="Proteomes" id="UP000267821"/>
    </source>
</evidence>
<dbReference type="Proteomes" id="UP000267821">
    <property type="component" value="Unassembled WGS sequence"/>
</dbReference>